<dbReference type="Proteomes" id="UP000828390">
    <property type="component" value="Unassembled WGS sequence"/>
</dbReference>
<name>A0A9D4BGZ3_DREPO</name>
<dbReference type="AlphaFoldDB" id="A0A9D4BGZ3"/>
<proteinExistence type="predicted"/>
<evidence type="ECO:0000313" key="1">
    <source>
        <dbReference type="EMBL" id="KAH3695155.1"/>
    </source>
</evidence>
<comment type="caution">
    <text evidence="1">The sequence shown here is derived from an EMBL/GenBank/DDBJ whole genome shotgun (WGS) entry which is preliminary data.</text>
</comment>
<organism evidence="1 2">
    <name type="scientific">Dreissena polymorpha</name>
    <name type="common">Zebra mussel</name>
    <name type="synonym">Mytilus polymorpha</name>
    <dbReference type="NCBI Taxonomy" id="45954"/>
    <lineage>
        <taxon>Eukaryota</taxon>
        <taxon>Metazoa</taxon>
        <taxon>Spiralia</taxon>
        <taxon>Lophotrochozoa</taxon>
        <taxon>Mollusca</taxon>
        <taxon>Bivalvia</taxon>
        <taxon>Autobranchia</taxon>
        <taxon>Heteroconchia</taxon>
        <taxon>Euheterodonta</taxon>
        <taxon>Imparidentia</taxon>
        <taxon>Neoheterodontei</taxon>
        <taxon>Myida</taxon>
        <taxon>Dreissenoidea</taxon>
        <taxon>Dreissenidae</taxon>
        <taxon>Dreissena</taxon>
    </lineage>
</organism>
<accession>A0A9D4BGZ3</accession>
<evidence type="ECO:0000313" key="2">
    <source>
        <dbReference type="Proteomes" id="UP000828390"/>
    </source>
</evidence>
<gene>
    <name evidence="1" type="ORF">DPMN_082611</name>
</gene>
<protein>
    <submittedName>
        <fullName evidence="1">Uncharacterized protein</fullName>
    </submittedName>
</protein>
<keyword evidence="2" id="KW-1185">Reference proteome</keyword>
<reference evidence="1" key="2">
    <citation type="submission" date="2020-11" db="EMBL/GenBank/DDBJ databases">
        <authorList>
            <person name="McCartney M.A."/>
            <person name="Auch B."/>
            <person name="Kono T."/>
            <person name="Mallez S."/>
            <person name="Becker A."/>
            <person name="Gohl D.M."/>
            <person name="Silverstein K.A.T."/>
            <person name="Koren S."/>
            <person name="Bechman K.B."/>
            <person name="Herman A."/>
            <person name="Abrahante J.E."/>
            <person name="Garbe J."/>
        </authorList>
    </citation>
    <scope>NUCLEOTIDE SEQUENCE</scope>
    <source>
        <strain evidence="1">Duluth1</strain>
        <tissue evidence="1">Whole animal</tissue>
    </source>
</reference>
<dbReference type="EMBL" id="JAIWYP010000016">
    <property type="protein sequence ID" value="KAH3695155.1"/>
    <property type="molecule type" value="Genomic_DNA"/>
</dbReference>
<sequence length="157" mass="17150">MDFMGYGPHIRQARRDAYKVLDRLTTAGANGNNTWIITGSKAEGLTCFFESDRDSMDVATGVICLEDGVDSSSIHGEKSILRACSRMSYAGHCILLLERYGTTIHTALINALCDDGYCCELLSSTLYVNQQLNAKPLEDEVLHERAGPSIPSTLNGE</sequence>
<reference evidence="1" key="1">
    <citation type="journal article" date="2019" name="bioRxiv">
        <title>The Genome of the Zebra Mussel, Dreissena polymorpha: A Resource for Invasive Species Research.</title>
        <authorList>
            <person name="McCartney M.A."/>
            <person name="Auch B."/>
            <person name="Kono T."/>
            <person name="Mallez S."/>
            <person name="Zhang Y."/>
            <person name="Obille A."/>
            <person name="Becker A."/>
            <person name="Abrahante J.E."/>
            <person name="Garbe J."/>
            <person name="Badalamenti J.P."/>
            <person name="Herman A."/>
            <person name="Mangelson H."/>
            <person name="Liachko I."/>
            <person name="Sullivan S."/>
            <person name="Sone E.D."/>
            <person name="Koren S."/>
            <person name="Silverstein K.A.T."/>
            <person name="Beckman K.B."/>
            <person name="Gohl D.M."/>
        </authorList>
    </citation>
    <scope>NUCLEOTIDE SEQUENCE</scope>
    <source>
        <strain evidence="1">Duluth1</strain>
        <tissue evidence="1">Whole animal</tissue>
    </source>
</reference>